<dbReference type="EMBL" id="CM023481">
    <property type="protein sequence ID" value="KAH6948457.1"/>
    <property type="molecule type" value="Genomic_DNA"/>
</dbReference>
<evidence type="ECO:0000313" key="1">
    <source>
        <dbReference type="EMBL" id="KAH6948457.1"/>
    </source>
</evidence>
<protein>
    <submittedName>
        <fullName evidence="1">Uncharacterized protein</fullName>
    </submittedName>
</protein>
<evidence type="ECO:0000313" key="2">
    <source>
        <dbReference type="Proteomes" id="UP000821845"/>
    </source>
</evidence>
<keyword evidence="2" id="KW-1185">Reference proteome</keyword>
<proteinExistence type="predicted"/>
<dbReference type="Proteomes" id="UP000821845">
    <property type="component" value="Chromosome 1"/>
</dbReference>
<organism evidence="1 2">
    <name type="scientific">Hyalomma asiaticum</name>
    <name type="common">Tick</name>
    <dbReference type="NCBI Taxonomy" id="266040"/>
    <lineage>
        <taxon>Eukaryota</taxon>
        <taxon>Metazoa</taxon>
        <taxon>Ecdysozoa</taxon>
        <taxon>Arthropoda</taxon>
        <taxon>Chelicerata</taxon>
        <taxon>Arachnida</taxon>
        <taxon>Acari</taxon>
        <taxon>Parasitiformes</taxon>
        <taxon>Ixodida</taxon>
        <taxon>Ixodoidea</taxon>
        <taxon>Ixodidae</taxon>
        <taxon>Hyalomminae</taxon>
        <taxon>Hyalomma</taxon>
    </lineage>
</organism>
<sequence length="137" mass="14657">MRDAPAHVLSTSPVHAAAFRGSHDMRGCNNCKASRAPAAPFSPADRSQFEDGPMKKKKTPPASNKRKCVYTTACPLCANRAKTENGNPEARTPARTRRPKQDVYASGDSGPALWCRVTEGSTRFASKGNAAARARGI</sequence>
<comment type="caution">
    <text evidence="1">The sequence shown here is derived from an EMBL/GenBank/DDBJ whole genome shotgun (WGS) entry which is preliminary data.</text>
</comment>
<name>A0ACB7TSS6_HYAAI</name>
<accession>A0ACB7TSS6</accession>
<gene>
    <name evidence="1" type="ORF">HPB50_024560</name>
</gene>
<reference evidence="1" key="1">
    <citation type="submission" date="2020-05" db="EMBL/GenBank/DDBJ databases">
        <title>Large-scale comparative analyses of tick genomes elucidate their genetic diversity and vector capacities.</title>
        <authorList>
            <person name="Jia N."/>
            <person name="Wang J."/>
            <person name="Shi W."/>
            <person name="Du L."/>
            <person name="Sun Y."/>
            <person name="Zhan W."/>
            <person name="Jiang J."/>
            <person name="Wang Q."/>
            <person name="Zhang B."/>
            <person name="Ji P."/>
            <person name="Sakyi L.B."/>
            <person name="Cui X."/>
            <person name="Yuan T."/>
            <person name="Jiang B."/>
            <person name="Yang W."/>
            <person name="Lam T.T.-Y."/>
            <person name="Chang Q."/>
            <person name="Ding S."/>
            <person name="Wang X."/>
            <person name="Zhu J."/>
            <person name="Ruan X."/>
            <person name="Zhao L."/>
            <person name="Wei J."/>
            <person name="Que T."/>
            <person name="Du C."/>
            <person name="Cheng J."/>
            <person name="Dai P."/>
            <person name="Han X."/>
            <person name="Huang E."/>
            <person name="Gao Y."/>
            <person name="Liu J."/>
            <person name="Shao H."/>
            <person name="Ye R."/>
            <person name="Li L."/>
            <person name="Wei W."/>
            <person name="Wang X."/>
            <person name="Wang C."/>
            <person name="Yang T."/>
            <person name="Huo Q."/>
            <person name="Li W."/>
            <person name="Guo W."/>
            <person name="Chen H."/>
            <person name="Zhou L."/>
            <person name="Ni X."/>
            <person name="Tian J."/>
            <person name="Zhou Y."/>
            <person name="Sheng Y."/>
            <person name="Liu T."/>
            <person name="Pan Y."/>
            <person name="Xia L."/>
            <person name="Li J."/>
            <person name="Zhao F."/>
            <person name="Cao W."/>
        </authorList>
    </citation>
    <scope>NUCLEOTIDE SEQUENCE</scope>
    <source>
        <strain evidence="1">Hyas-2018</strain>
    </source>
</reference>